<keyword evidence="2" id="KW-1185">Reference proteome</keyword>
<accession>A0A5J5B5D3</accession>
<sequence>MSRRLPWCWSVVHWGNWSGIGLKWHQVKGGTSLGSVSLYSTDLAISKIRARRRVVAARGVSSSRRKRRRAIVVETDLQAGANYRYQIDLKPPAKSITQNGEQMSPESAGFFLLEKKRPMK</sequence>
<evidence type="ECO:0000313" key="2">
    <source>
        <dbReference type="Proteomes" id="UP000325577"/>
    </source>
</evidence>
<gene>
    <name evidence="1" type="ORF">F0562_028031</name>
</gene>
<dbReference type="AlphaFoldDB" id="A0A5J5B5D3"/>
<proteinExistence type="predicted"/>
<dbReference type="Proteomes" id="UP000325577">
    <property type="component" value="Linkage Group LG15"/>
</dbReference>
<name>A0A5J5B5D3_9ASTE</name>
<reference evidence="1 2" key="1">
    <citation type="submission" date="2019-09" db="EMBL/GenBank/DDBJ databases">
        <title>A chromosome-level genome assembly of the Chinese tupelo Nyssa sinensis.</title>
        <authorList>
            <person name="Yang X."/>
            <person name="Kang M."/>
            <person name="Yang Y."/>
            <person name="Xiong H."/>
            <person name="Wang M."/>
            <person name="Zhang Z."/>
            <person name="Wang Z."/>
            <person name="Wu H."/>
            <person name="Ma T."/>
            <person name="Liu J."/>
            <person name="Xi Z."/>
        </authorList>
    </citation>
    <scope>NUCLEOTIDE SEQUENCE [LARGE SCALE GENOMIC DNA]</scope>
    <source>
        <strain evidence="1">J267</strain>
        <tissue evidence="1">Leaf</tissue>
    </source>
</reference>
<dbReference type="EMBL" id="CM018038">
    <property type="protein sequence ID" value="KAA8538423.1"/>
    <property type="molecule type" value="Genomic_DNA"/>
</dbReference>
<protein>
    <submittedName>
        <fullName evidence="1">Uncharacterized protein</fullName>
    </submittedName>
</protein>
<evidence type="ECO:0000313" key="1">
    <source>
        <dbReference type="EMBL" id="KAA8538423.1"/>
    </source>
</evidence>
<organism evidence="1 2">
    <name type="scientific">Nyssa sinensis</name>
    <dbReference type="NCBI Taxonomy" id="561372"/>
    <lineage>
        <taxon>Eukaryota</taxon>
        <taxon>Viridiplantae</taxon>
        <taxon>Streptophyta</taxon>
        <taxon>Embryophyta</taxon>
        <taxon>Tracheophyta</taxon>
        <taxon>Spermatophyta</taxon>
        <taxon>Magnoliopsida</taxon>
        <taxon>eudicotyledons</taxon>
        <taxon>Gunneridae</taxon>
        <taxon>Pentapetalae</taxon>
        <taxon>asterids</taxon>
        <taxon>Cornales</taxon>
        <taxon>Nyssaceae</taxon>
        <taxon>Nyssa</taxon>
    </lineage>
</organism>